<dbReference type="Proteomes" id="UP000178429">
    <property type="component" value="Unassembled WGS sequence"/>
</dbReference>
<proteinExistence type="predicted"/>
<reference evidence="1 2" key="1">
    <citation type="journal article" date="2016" name="Nat. Commun.">
        <title>Thousands of microbial genomes shed light on interconnected biogeochemical processes in an aquifer system.</title>
        <authorList>
            <person name="Anantharaman K."/>
            <person name="Brown C.T."/>
            <person name="Hug L.A."/>
            <person name="Sharon I."/>
            <person name="Castelle C.J."/>
            <person name="Probst A.J."/>
            <person name="Thomas B.C."/>
            <person name="Singh A."/>
            <person name="Wilkins M.J."/>
            <person name="Karaoz U."/>
            <person name="Brodie E.L."/>
            <person name="Williams K.H."/>
            <person name="Hubbard S.S."/>
            <person name="Banfield J.F."/>
        </authorList>
    </citation>
    <scope>NUCLEOTIDE SEQUENCE [LARGE SCALE GENOMIC DNA]</scope>
</reference>
<name>A0A1F8C3J9_9BACT</name>
<gene>
    <name evidence="1" type="ORF">A2975_04195</name>
</gene>
<comment type="caution">
    <text evidence="1">The sequence shown here is derived from an EMBL/GenBank/DDBJ whole genome shotgun (WGS) entry which is preliminary data.</text>
</comment>
<accession>A0A1F8C3J9</accession>
<dbReference type="STRING" id="1802525.A2975_04195"/>
<dbReference type="AlphaFoldDB" id="A0A1F8C3J9"/>
<sequence>MGGKVPTQTYFDIKVDAAREKAEALRQKLKVKQFEVRDEFAQKYPKAKKYLEKKGLDLGRVREHSAKIIGASALAGVLLLSPPKGQKALPPAHEVVERLKTVGESTQSPEAPKKVLIESLKEVIPEKPRPLSREEEKNLEQVFEGVIGIKARATLEGEHLNTTYGYIGAEQHLRRYPGDTLANHSQDSEMLKEGIAPGLGAWGYFAPSKDKFTRNLEETERWYAVVQTLYLPDWGRRQPYLRDWYKYRKVLIVNTANGNAVVAAIADSGPAAWTGKHFGGSPEVMDYLGGSRYKKGPVVLFFVDDPQNQVPIGPVEYNKLNLEGVNLINV</sequence>
<evidence type="ECO:0000313" key="1">
    <source>
        <dbReference type="EMBL" id="OGM70245.1"/>
    </source>
</evidence>
<dbReference type="EMBL" id="MGHL01000006">
    <property type="protein sequence ID" value="OGM70245.1"/>
    <property type="molecule type" value="Genomic_DNA"/>
</dbReference>
<organism evidence="1 2">
    <name type="scientific">Candidatus Woesebacteria bacterium RIFCSPLOWO2_01_FULL_44_14</name>
    <dbReference type="NCBI Taxonomy" id="1802525"/>
    <lineage>
        <taxon>Bacteria</taxon>
        <taxon>Candidatus Woeseibacteriota</taxon>
    </lineage>
</organism>
<protein>
    <submittedName>
        <fullName evidence="1">Uncharacterized protein</fullName>
    </submittedName>
</protein>
<evidence type="ECO:0000313" key="2">
    <source>
        <dbReference type="Proteomes" id="UP000178429"/>
    </source>
</evidence>